<dbReference type="SUPFAM" id="SSF75304">
    <property type="entry name" value="Amidase signature (AS) enzymes"/>
    <property type="match status" value="1"/>
</dbReference>
<dbReference type="InterPro" id="IPR036928">
    <property type="entry name" value="AS_sf"/>
</dbReference>
<dbReference type="InterPro" id="IPR006139">
    <property type="entry name" value="D-isomer_2_OHA_DH_cat_dom"/>
</dbReference>
<dbReference type="GO" id="GO:0005829">
    <property type="term" value="C:cytosol"/>
    <property type="evidence" value="ECO:0007669"/>
    <property type="project" value="TreeGrafter"/>
</dbReference>
<organism evidence="5 6">
    <name type="scientific">Fusarium culmorum</name>
    <dbReference type="NCBI Taxonomy" id="5516"/>
    <lineage>
        <taxon>Eukaryota</taxon>
        <taxon>Fungi</taxon>
        <taxon>Dikarya</taxon>
        <taxon>Ascomycota</taxon>
        <taxon>Pezizomycotina</taxon>
        <taxon>Sordariomycetes</taxon>
        <taxon>Hypocreomycetidae</taxon>
        <taxon>Hypocreales</taxon>
        <taxon>Nectriaceae</taxon>
        <taxon>Fusarium</taxon>
    </lineage>
</organism>
<dbReference type="OrthoDB" id="5423360at2759"/>
<accession>A0A2T4GFM1</accession>
<dbReference type="InterPro" id="IPR023631">
    <property type="entry name" value="Amidase_dom"/>
</dbReference>
<evidence type="ECO:0000259" key="4">
    <source>
        <dbReference type="Pfam" id="PF02826"/>
    </source>
</evidence>
<evidence type="ECO:0000313" key="6">
    <source>
        <dbReference type="Proteomes" id="UP000241587"/>
    </source>
</evidence>
<dbReference type="AlphaFoldDB" id="A0A2T4GFM1"/>
<dbReference type="GO" id="GO:0016618">
    <property type="term" value="F:hydroxypyruvate reductase [NAD(P)H] activity"/>
    <property type="evidence" value="ECO:0007669"/>
    <property type="project" value="TreeGrafter"/>
</dbReference>
<dbReference type="SUPFAM" id="SSF51735">
    <property type="entry name" value="NAD(P)-binding Rossmann-fold domains"/>
    <property type="match status" value="1"/>
</dbReference>
<dbReference type="Proteomes" id="UP000241587">
    <property type="component" value="Unassembled WGS sequence"/>
</dbReference>
<reference evidence="5 6" key="1">
    <citation type="submission" date="2018-02" db="EMBL/GenBank/DDBJ databases">
        <title>Fusarium culmorum secondary metabolites in fungal-bacterial-plant interactions.</title>
        <authorList>
            <person name="Schmidt R."/>
        </authorList>
    </citation>
    <scope>NUCLEOTIDE SEQUENCE [LARGE SCALE GENOMIC DNA]</scope>
    <source>
        <strain evidence="5 6">PV</strain>
    </source>
</reference>
<dbReference type="InterPro" id="IPR036291">
    <property type="entry name" value="NAD(P)-bd_dom_sf"/>
</dbReference>
<comment type="caution">
    <text evidence="5">The sequence shown here is derived from an EMBL/GenBank/DDBJ whole genome shotgun (WGS) entry which is preliminary data.</text>
</comment>
<keyword evidence="1" id="KW-0560">Oxidoreductase</keyword>
<feature type="domain" description="Amidase" evidence="3">
    <location>
        <begin position="172"/>
        <end position="243"/>
    </location>
</feature>
<gene>
    <name evidence="5" type="ORF">FCULG_00012033</name>
</gene>
<dbReference type="PANTHER" id="PTHR10996:SF281">
    <property type="entry name" value="D-ISOMER SPECIFIC 2-HYDROXYACID DEHYDROGENASE NAD-BINDING DOMAIN-CONTAINING PROTEIN-RELATED"/>
    <property type="match status" value="1"/>
</dbReference>
<dbReference type="CDD" id="cd12168">
    <property type="entry name" value="Mand_dh_like"/>
    <property type="match status" value="1"/>
</dbReference>
<dbReference type="Gene3D" id="3.90.1300.10">
    <property type="entry name" value="Amidase signature (AS) domain"/>
    <property type="match status" value="1"/>
</dbReference>
<keyword evidence="6" id="KW-1185">Reference proteome</keyword>
<feature type="domain" description="D-isomer specific 2-hydroxyacid dehydrogenase catalytic" evidence="2">
    <location>
        <begin position="754"/>
        <end position="1025"/>
    </location>
</feature>
<dbReference type="PROSITE" id="PS00671">
    <property type="entry name" value="D_2_HYDROXYACID_DH_3"/>
    <property type="match status" value="1"/>
</dbReference>
<proteinExistence type="predicted"/>
<dbReference type="Pfam" id="PF02826">
    <property type="entry name" value="2-Hacid_dh_C"/>
    <property type="match status" value="1"/>
</dbReference>
<dbReference type="PANTHER" id="PTHR10996">
    <property type="entry name" value="2-HYDROXYACID DEHYDROGENASE-RELATED"/>
    <property type="match status" value="1"/>
</dbReference>
<protein>
    <submittedName>
        <fullName evidence="5">Glyoxylate reductase</fullName>
    </submittedName>
</protein>
<dbReference type="Pfam" id="PF00389">
    <property type="entry name" value="2-Hacid_dh"/>
    <property type="match status" value="1"/>
</dbReference>
<dbReference type="InterPro" id="IPR050223">
    <property type="entry name" value="D-isomer_2-hydroxyacid_DH"/>
</dbReference>
<sequence>MLPITTCFVAGLQYLLHPVKLGTIQETINPDALIPVTLLTTDEIFGDIEGVLNLFDSLDDVFVPDFGSILVEKTGSNSSHVQDARQVYHMDLIKTLEGFSELPSGPYFLHGPNLHQAWRLYDDEFGAFTFGVIPDDSGKPDEYQPLTSSSMQGDSVTVPVPSRLYYPQPSLRKPLSGVRVSIGDTISLKGTHTTFSSRAWKSLYKDPSGVTANYAQELLDQGAIIVGKTKTAQFGTGADWVDQQAPWSARGDGYHRMHGSSVGAASALVGYEWLDRSVGVDDGRVVAENGVYSLIRLVNISSDGAKTTSKFDGMRFFSRSLKGLIHHAPSPKLDARGEGFVPKVVIPTDLSSPEETQKAAIDKFVSILQELLDTKAEYIDISKTWEENPPVEASKEGMQSYMSQAPFRSWCYDYYHSFDDFKDEYQQKFHKEPFVETAPQFFWEQCKSVTEEKHSKDTERLEIFRKWFHGNVMNISTTSNTNTPILVLPCGDVQVKHRNEPLDPPTIYKGVDFTTLAPVLDASVLSFPFTQVSYKSDITGTTEYQPVCISVLSLRDDQTSLIQLVEKALRKGHVPTQVDVGRMTFPVKKSDHFVKHLQAPLLVQGSTNEFRRQGSSIKLSTGDRDPLMPPLGGGGLKAHTQSLTVLWHFGQSLSHLASQPAATSSDQISNGGTSKYTSTGFYAASYISCSPPVPVFPIWLISLTKAIYATCEIVRPSAEERQRPEFIKALKDKRWGDFDAIFRPFWSTGGEMGKWDAELINLLPESVKVFASAGAGFDWADTKLLGERGTIYCNSGLAAAEAVADFAMAGIISTFRVLPWCISSALSGDEEAFSTNHRDATVQSRNLRNQALGLIGFGNIGQQIAARARHGFGMDVHYYDILPKPSSVVAPLRATHHETLESLLAKCDCVVLCTPAGDGTLINATTLPLFKRGSRFVNIARGSLVDEEALVAALRDGTLSNAAIDVHANEPKIHPGLMELAKQGRVLLTCHNAGGTVDTHKGFEELSMRNIMAVLSGGEAITPVNLQFLK</sequence>
<dbReference type="GO" id="GO:0030267">
    <property type="term" value="F:glyoxylate reductase (NADPH) activity"/>
    <property type="evidence" value="ECO:0007669"/>
    <property type="project" value="TreeGrafter"/>
</dbReference>
<dbReference type="GO" id="GO:0051287">
    <property type="term" value="F:NAD binding"/>
    <property type="evidence" value="ECO:0007669"/>
    <property type="project" value="InterPro"/>
</dbReference>
<dbReference type="Gene3D" id="3.40.50.720">
    <property type="entry name" value="NAD(P)-binding Rossmann-like Domain"/>
    <property type="match status" value="2"/>
</dbReference>
<evidence type="ECO:0000259" key="2">
    <source>
        <dbReference type="Pfam" id="PF00389"/>
    </source>
</evidence>
<feature type="domain" description="D-isomer specific 2-hydroxyacid dehydrogenase NAD-binding" evidence="4">
    <location>
        <begin position="837"/>
        <end position="993"/>
    </location>
</feature>
<name>A0A2T4GFM1_FUSCU</name>
<dbReference type="Pfam" id="PF01425">
    <property type="entry name" value="Amidase"/>
    <property type="match status" value="1"/>
</dbReference>
<dbReference type="SUPFAM" id="SSF52283">
    <property type="entry name" value="Formate/glycerate dehydrogenase catalytic domain-like"/>
    <property type="match status" value="1"/>
</dbReference>
<dbReference type="InterPro" id="IPR029753">
    <property type="entry name" value="D-isomer_DH_CS"/>
</dbReference>
<evidence type="ECO:0000256" key="1">
    <source>
        <dbReference type="ARBA" id="ARBA00023002"/>
    </source>
</evidence>
<dbReference type="OMA" id="HYYDILP"/>
<dbReference type="EMBL" id="PVEM01000022">
    <property type="protein sequence ID" value="PTD02331.1"/>
    <property type="molecule type" value="Genomic_DNA"/>
</dbReference>
<dbReference type="InterPro" id="IPR006140">
    <property type="entry name" value="D-isomer_DH_NAD-bd"/>
</dbReference>
<evidence type="ECO:0000259" key="3">
    <source>
        <dbReference type="Pfam" id="PF01425"/>
    </source>
</evidence>
<evidence type="ECO:0000313" key="5">
    <source>
        <dbReference type="EMBL" id="PTD02331.1"/>
    </source>
</evidence>